<evidence type="ECO:0000256" key="1">
    <source>
        <dbReference type="SAM" id="MobiDB-lite"/>
    </source>
</evidence>
<feature type="region of interest" description="Disordered" evidence="1">
    <location>
        <begin position="104"/>
        <end position="123"/>
    </location>
</feature>
<dbReference type="Proteomes" id="UP001359559">
    <property type="component" value="Unassembled WGS sequence"/>
</dbReference>
<feature type="compositionally biased region" description="Low complexity" evidence="1">
    <location>
        <begin position="13"/>
        <end position="23"/>
    </location>
</feature>
<name>A0AAN9F914_CLITE</name>
<reference evidence="2 3" key="1">
    <citation type="submission" date="2024-01" db="EMBL/GenBank/DDBJ databases">
        <title>The genomes of 5 underutilized Papilionoideae crops provide insights into root nodulation and disease resistance.</title>
        <authorList>
            <person name="Yuan L."/>
        </authorList>
    </citation>
    <scope>NUCLEOTIDE SEQUENCE [LARGE SCALE GENOMIC DNA]</scope>
    <source>
        <strain evidence="2">LY-2023</strain>
        <tissue evidence="2">Leaf</tissue>
    </source>
</reference>
<feature type="region of interest" description="Disordered" evidence="1">
    <location>
        <begin position="1"/>
        <end position="23"/>
    </location>
</feature>
<sequence>MVQKWDGVPFQQASARNRANRATDAAASVYTGGSISTLEHKKRFEAYQARRAEKEADLVASTPEGEVPPTLSCSDDNAIYMEAVGGVNKKGRVFGLGGVGTQLAKKGKTPSSSSSSSSALPTEVVQRHNLNRRCGLPGSSCLRLLSYSFNPDKNFYNLPLQTWLINSHVLRHVQQREMVSSLLTKGVL</sequence>
<proteinExistence type="predicted"/>
<dbReference type="AlphaFoldDB" id="A0AAN9F914"/>
<protein>
    <submittedName>
        <fullName evidence="2">Uncharacterized protein</fullName>
    </submittedName>
</protein>
<dbReference type="EMBL" id="JAYKXN010000007">
    <property type="protein sequence ID" value="KAK7270981.1"/>
    <property type="molecule type" value="Genomic_DNA"/>
</dbReference>
<evidence type="ECO:0000313" key="2">
    <source>
        <dbReference type="EMBL" id="KAK7270981.1"/>
    </source>
</evidence>
<organism evidence="2 3">
    <name type="scientific">Clitoria ternatea</name>
    <name type="common">Butterfly pea</name>
    <dbReference type="NCBI Taxonomy" id="43366"/>
    <lineage>
        <taxon>Eukaryota</taxon>
        <taxon>Viridiplantae</taxon>
        <taxon>Streptophyta</taxon>
        <taxon>Embryophyta</taxon>
        <taxon>Tracheophyta</taxon>
        <taxon>Spermatophyta</taxon>
        <taxon>Magnoliopsida</taxon>
        <taxon>eudicotyledons</taxon>
        <taxon>Gunneridae</taxon>
        <taxon>Pentapetalae</taxon>
        <taxon>rosids</taxon>
        <taxon>fabids</taxon>
        <taxon>Fabales</taxon>
        <taxon>Fabaceae</taxon>
        <taxon>Papilionoideae</taxon>
        <taxon>50 kb inversion clade</taxon>
        <taxon>NPAAA clade</taxon>
        <taxon>indigoferoid/millettioid clade</taxon>
        <taxon>Phaseoleae</taxon>
        <taxon>Clitoria</taxon>
    </lineage>
</organism>
<accession>A0AAN9F914</accession>
<gene>
    <name evidence="2" type="ORF">RJT34_26538</name>
</gene>
<comment type="caution">
    <text evidence="2">The sequence shown here is derived from an EMBL/GenBank/DDBJ whole genome shotgun (WGS) entry which is preliminary data.</text>
</comment>
<evidence type="ECO:0000313" key="3">
    <source>
        <dbReference type="Proteomes" id="UP001359559"/>
    </source>
</evidence>
<keyword evidence="3" id="KW-1185">Reference proteome</keyword>